<gene>
    <name evidence="2" type="ORF">BU16DRAFT_463459</name>
</gene>
<reference evidence="2" key="1">
    <citation type="journal article" date="2020" name="Stud. Mycol.">
        <title>101 Dothideomycetes genomes: a test case for predicting lifestyles and emergence of pathogens.</title>
        <authorList>
            <person name="Haridas S."/>
            <person name="Albert R."/>
            <person name="Binder M."/>
            <person name="Bloem J."/>
            <person name="Labutti K."/>
            <person name="Salamov A."/>
            <person name="Andreopoulos B."/>
            <person name="Baker S."/>
            <person name="Barry K."/>
            <person name="Bills G."/>
            <person name="Bluhm B."/>
            <person name="Cannon C."/>
            <person name="Castanera R."/>
            <person name="Culley D."/>
            <person name="Daum C."/>
            <person name="Ezra D."/>
            <person name="Gonzalez J."/>
            <person name="Henrissat B."/>
            <person name="Kuo A."/>
            <person name="Liang C."/>
            <person name="Lipzen A."/>
            <person name="Lutzoni F."/>
            <person name="Magnuson J."/>
            <person name="Mondo S."/>
            <person name="Nolan M."/>
            <person name="Ohm R."/>
            <person name="Pangilinan J."/>
            <person name="Park H.-J."/>
            <person name="Ramirez L."/>
            <person name="Alfaro M."/>
            <person name="Sun H."/>
            <person name="Tritt A."/>
            <person name="Yoshinaga Y."/>
            <person name="Zwiers L.-H."/>
            <person name="Turgeon B."/>
            <person name="Goodwin S."/>
            <person name="Spatafora J."/>
            <person name="Crous P."/>
            <person name="Grigoriev I."/>
        </authorList>
    </citation>
    <scope>NUCLEOTIDE SEQUENCE</scope>
    <source>
        <strain evidence="2">CBS 269.34</strain>
    </source>
</reference>
<dbReference type="InterPro" id="IPR017771">
    <property type="entry name" value="Cyanamide_hydratase_HD"/>
</dbReference>
<evidence type="ECO:0000313" key="3">
    <source>
        <dbReference type="Proteomes" id="UP000799750"/>
    </source>
</evidence>
<dbReference type="InterPro" id="IPR006674">
    <property type="entry name" value="HD_domain"/>
</dbReference>
<dbReference type="Gene3D" id="1.10.3210.10">
    <property type="entry name" value="Hypothetical protein af1432"/>
    <property type="match status" value="1"/>
</dbReference>
<sequence>MAESISQYGFTAVPRSLSKILAHTASNPPAKVDAADITPPSSELAKKVYAYAKEHLSEQTFNHSMRVFYYGSTIATHHLPKFLPSLETYYLTALLHDIGTTTHNLHSTLLSFEFQGGLLALNLLQSLGAPKEQAESVAEAIIRHQDLGESGMITSVGGLIQLATVFADNMGINPQLIDTATIESVTALFPRNKWSSCFAATIREEVGLKPWSHTTSIEGFAEGVEGNKLMEAYE</sequence>
<name>A0A6A6QPK1_9PEZI</name>
<dbReference type="OrthoDB" id="409121at2759"/>
<accession>A0A6A6QPK1</accession>
<dbReference type="PANTHER" id="PTHR35569:SF1">
    <property type="entry name" value="CYANAMIDE HYDRATASE DDI2-RELATED"/>
    <property type="match status" value="1"/>
</dbReference>
<keyword evidence="3" id="KW-1185">Reference proteome</keyword>
<dbReference type="SUPFAM" id="SSF109604">
    <property type="entry name" value="HD-domain/PDEase-like"/>
    <property type="match status" value="1"/>
</dbReference>
<evidence type="ECO:0000259" key="1">
    <source>
        <dbReference type="PROSITE" id="PS51831"/>
    </source>
</evidence>
<dbReference type="AlphaFoldDB" id="A0A6A6QPK1"/>
<dbReference type="PROSITE" id="PS51831">
    <property type="entry name" value="HD"/>
    <property type="match status" value="1"/>
</dbReference>
<proteinExistence type="predicted"/>
<dbReference type="PANTHER" id="PTHR35569">
    <property type="entry name" value="CYANAMIDE HYDRATASE DDI2-RELATED"/>
    <property type="match status" value="1"/>
</dbReference>
<dbReference type="CDD" id="cd00077">
    <property type="entry name" value="HDc"/>
    <property type="match status" value="1"/>
</dbReference>
<dbReference type="EMBL" id="MU004191">
    <property type="protein sequence ID" value="KAF2494142.1"/>
    <property type="molecule type" value="Genomic_DNA"/>
</dbReference>
<dbReference type="Proteomes" id="UP000799750">
    <property type="component" value="Unassembled WGS sequence"/>
</dbReference>
<dbReference type="InterPro" id="IPR003607">
    <property type="entry name" value="HD/PDEase_dom"/>
</dbReference>
<protein>
    <submittedName>
        <fullName evidence="2">Cyanamide hydratase</fullName>
    </submittedName>
</protein>
<dbReference type="NCBIfam" id="TIGR03401">
    <property type="entry name" value="cyanamide_fam"/>
    <property type="match status" value="1"/>
</dbReference>
<evidence type="ECO:0000313" key="2">
    <source>
        <dbReference type="EMBL" id="KAF2494142.1"/>
    </source>
</evidence>
<dbReference type="Pfam" id="PF01966">
    <property type="entry name" value="HD"/>
    <property type="match status" value="1"/>
</dbReference>
<feature type="domain" description="HD" evidence="1">
    <location>
        <begin position="60"/>
        <end position="169"/>
    </location>
</feature>
<organism evidence="2 3">
    <name type="scientific">Lophium mytilinum</name>
    <dbReference type="NCBI Taxonomy" id="390894"/>
    <lineage>
        <taxon>Eukaryota</taxon>
        <taxon>Fungi</taxon>
        <taxon>Dikarya</taxon>
        <taxon>Ascomycota</taxon>
        <taxon>Pezizomycotina</taxon>
        <taxon>Dothideomycetes</taxon>
        <taxon>Pleosporomycetidae</taxon>
        <taxon>Mytilinidiales</taxon>
        <taxon>Mytilinidiaceae</taxon>
        <taxon>Lophium</taxon>
    </lineage>
</organism>